<keyword evidence="3 11" id="KW-0328">Glycosyltransferase</keyword>
<accession>A0A2G8KDQ0</accession>
<evidence type="ECO:0000256" key="2">
    <source>
        <dbReference type="ARBA" id="ARBA00008919"/>
    </source>
</evidence>
<evidence type="ECO:0000256" key="3">
    <source>
        <dbReference type="ARBA" id="ARBA00022676"/>
    </source>
</evidence>
<dbReference type="Proteomes" id="UP000230750">
    <property type="component" value="Unassembled WGS sequence"/>
</dbReference>
<evidence type="ECO:0000256" key="7">
    <source>
        <dbReference type="ARBA" id="ARBA00022989"/>
    </source>
</evidence>
<feature type="signal peptide" evidence="12">
    <location>
        <begin position="1"/>
        <end position="19"/>
    </location>
</feature>
<keyword evidence="4 11" id="KW-0808">Transferase</keyword>
<dbReference type="AlphaFoldDB" id="A0A2G8KDQ0"/>
<dbReference type="PROSITE" id="PS51257">
    <property type="entry name" value="PROKAR_LIPOPROTEIN"/>
    <property type="match status" value="1"/>
</dbReference>
<organism evidence="14 15">
    <name type="scientific">Stichopus japonicus</name>
    <name type="common">Sea cucumber</name>
    <dbReference type="NCBI Taxonomy" id="307972"/>
    <lineage>
        <taxon>Eukaryota</taxon>
        <taxon>Metazoa</taxon>
        <taxon>Echinodermata</taxon>
        <taxon>Eleutherozoa</taxon>
        <taxon>Echinozoa</taxon>
        <taxon>Holothuroidea</taxon>
        <taxon>Aspidochirotacea</taxon>
        <taxon>Aspidochirotida</taxon>
        <taxon>Stichopodidae</taxon>
        <taxon>Apostichopus</taxon>
    </lineage>
</organism>
<keyword evidence="15" id="KW-1185">Reference proteome</keyword>
<dbReference type="InterPro" id="IPR038577">
    <property type="entry name" value="GT10-like_C_sf"/>
</dbReference>
<dbReference type="FunFam" id="3.40.50.11660:FF:000002">
    <property type="entry name" value="Alpha-(1,3)-fucosyltransferase"/>
    <property type="match status" value="1"/>
</dbReference>
<evidence type="ECO:0000256" key="9">
    <source>
        <dbReference type="ARBA" id="ARBA00023180"/>
    </source>
</evidence>
<keyword evidence="7" id="KW-1133">Transmembrane helix</keyword>
<comment type="similarity">
    <text evidence="2 11">Belongs to the glycosyltransferase 10 family.</text>
</comment>
<gene>
    <name evidence="14" type="ORF">BSL78_17023</name>
</gene>
<evidence type="ECO:0000313" key="14">
    <source>
        <dbReference type="EMBL" id="PIK46110.1"/>
    </source>
</evidence>
<evidence type="ECO:0000256" key="11">
    <source>
        <dbReference type="RuleBase" id="RU003832"/>
    </source>
</evidence>
<evidence type="ECO:0000256" key="8">
    <source>
        <dbReference type="ARBA" id="ARBA00023136"/>
    </source>
</evidence>
<keyword evidence="6" id="KW-0735">Signal-anchor</keyword>
<evidence type="ECO:0000256" key="6">
    <source>
        <dbReference type="ARBA" id="ARBA00022968"/>
    </source>
</evidence>
<keyword evidence="8" id="KW-0472">Membrane</keyword>
<evidence type="ECO:0000256" key="1">
    <source>
        <dbReference type="ARBA" id="ARBA00004922"/>
    </source>
</evidence>
<feature type="domain" description="Fucosyltransferase C-terminal" evidence="13">
    <location>
        <begin position="214"/>
        <end position="387"/>
    </location>
</feature>
<keyword evidence="12" id="KW-0732">Signal</keyword>
<evidence type="ECO:0000313" key="15">
    <source>
        <dbReference type="Proteomes" id="UP000230750"/>
    </source>
</evidence>
<evidence type="ECO:0000256" key="12">
    <source>
        <dbReference type="SAM" id="SignalP"/>
    </source>
</evidence>
<evidence type="ECO:0000256" key="5">
    <source>
        <dbReference type="ARBA" id="ARBA00022692"/>
    </source>
</evidence>
<dbReference type="EC" id="2.4.1.-" evidence="11"/>
<dbReference type="EMBL" id="MRZV01000665">
    <property type="protein sequence ID" value="PIK46110.1"/>
    <property type="molecule type" value="Genomic_DNA"/>
</dbReference>
<sequence>MSGWKKLFFVCLILGTIACFGVNLMIKESSPWRRNSLLRRWRISNNDSQRYNWQTAGPNVAVRKGTNSELRKNINMAVFNCNPFWLVRANLDKSQTVYSCPKSKRTITVKSAYRDIDALSNADIIIFAAWLRDTKLWEKVVEKRNRQQIWVYSTAESAYFSPQIRDGDRPIGFGHFSFNMSFGYHSLSNVLAPFGEYRPFRDERKTIPLTNYFRKKKNIISWVSSHCDNQFWNRTGFVNNLAKLVPVDTYGACGNKHLPRGSAMIDILEKYKFNLALENSCCSEYISEKLWNSLADFQSVPIVVGPSKSDYERIAPPNSCIFASDFESLEDLSGYLRKLSRNPTLYNKYHEWRRHGDVITYSSKRVYPFTSKESACALLEFLERLSEGEEQLEMKFNPFGKSWLGSCKACGEKDWMRKFNMNPDAFNPTLRKPPEQRRNS</sequence>
<dbReference type="UniPathway" id="UPA00378"/>
<dbReference type="SUPFAM" id="SSF53756">
    <property type="entry name" value="UDP-Glycosyltransferase/glycogen phosphorylase"/>
    <property type="match status" value="1"/>
</dbReference>
<dbReference type="PANTHER" id="PTHR11929:SF194">
    <property type="entry name" value="ALPHA-(1,3)-FUCOSYLTRANSFERASE 10"/>
    <property type="match status" value="1"/>
</dbReference>
<dbReference type="InterPro" id="IPR055270">
    <property type="entry name" value="Glyco_tran_10_C"/>
</dbReference>
<protein>
    <recommendedName>
        <fullName evidence="11">Fucosyltransferase</fullName>
        <ecNumber evidence="11">2.4.1.-</ecNumber>
    </recommendedName>
</protein>
<dbReference type="PANTHER" id="PTHR11929">
    <property type="entry name" value="ALPHA- 1,3 -FUCOSYLTRANSFERASE"/>
    <property type="match status" value="1"/>
</dbReference>
<comment type="caution">
    <text evidence="14">The sequence shown here is derived from an EMBL/GenBank/DDBJ whole genome shotgun (WGS) entry which is preliminary data.</text>
</comment>
<dbReference type="InterPro" id="IPR001503">
    <property type="entry name" value="Glyco_trans_10"/>
</dbReference>
<evidence type="ECO:0000259" key="13">
    <source>
        <dbReference type="Pfam" id="PF00852"/>
    </source>
</evidence>
<evidence type="ECO:0000256" key="10">
    <source>
        <dbReference type="ARBA" id="ARBA00060399"/>
    </source>
</evidence>
<name>A0A2G8KDQ0_STIJA</name>
<keyword evidence="9" id="KW-0325">Glycoprotein</keyword>
<keyword evidence="11" id="KW-0333">Golgi apparatus</keyword>
<evidence type="ECO:0000256" key="4">
    <source>
        <dbReference type="ARBA" id="ARBA00022679"/>
    </source>
</evidence>
<feature type="chain" id="PRO_5013701387" description="Fucosyltransferase" evidence="12">
    <location>
        <begin position="20"/>
        <end position="440"/>
    </location>
</feature>
<dbReference type="STRING" id="307972.A0A2G8KDQ0"/>
<dbReference type="Gene3D" id="3.40.50.11660">
    <property type="entry name" value="Glycosyl transferase family 10, C-terminal domain"/>
    <property type="match status" value="1"/>
</dbReference>
<comment type="pathway">
    <text evidence="1">Protein modification; protein glycosylation.</text>
</comment>
<reference evidence="14 15" key="1">
    <citation type="journal article" date="2017" name="PLoS Biol.">
        <title>The sea cucumber genome provides insights into morphological evolution and visceral regeneration.</title>
        <authorList>
            <person name="Zhang X."/>
            <person name="Sun L."/>
            <person name="Yuan J."/>
            <person name="Sun Y."/>
            <person name="Gao Y."/>
            <person name="Zhang L."/>
            <person name="Li S."/>
            <person name="Dai H."/>
            <person name="Hamel J.F."/>
            <person name="Liu C."/>
            <person name="Yu Y."/>
            <person name="Liu S."/>
            <person name="Lin W."/>
            <person name="Guo K."/>
            <person name="Jin S."/>
            <person name="Xu P."/>
            <person name="Storey K.B."/>
            <person name="Huan P."/>
            <person name="Zhang T."/>
            <person name="Zhou Y."/>
            <person name="Zhang J."/>
            <person name="Lin C."/>
            <person name="Li X."/>
            <person name="Xing L."/>
            <person name="Huo D."/>
            <person name="Sun M."/>
            <person name="Wang L."/>
            <person name="Mercier A."/>
            <person name="Li F."/>
            <person name="Yang H."/>
            <person name="Xiang J."/>
        </authorList>
    </citation>
    <scope>NUCLEOTIDE SEQUENCE [LARGE SCALE GENOMIC DNA]</scope>
    <source>
        <strain evidence="14">Shaxun</strain>
        <tissue evidence="14">Muscle</tissue>
    </source>
</reference>
<dbReference type="Pfam" id="PF00852">
    <property type="entry name" value="Glyco_transf_10"/>
    <property type="match status" value="1"/>
</dbReference>
<dbReference type="GO" id="GO:0032580">
    <property type="term" value="C:Golgi cisterna membrane"/>
    <property type="evidence" value="ECO:0007669"/>
    <property type="project" value="UniProtKB-SubCell"/>
</dbReference>
<dbReference type="OrthoDB" id="427096at2759"/>
<dbReference type="GO" id="GO:0046920">
    <property type="term" value="F:alpha-(1-&gt;3)-fucosyltransferase activity"/>
    <property type="evidence" value="ECO:0007669"/>
    <property type="project" value="TreeGrafter"/>
</dbReference>
<keyword evidence="5 11" id="KW-0812">Transmembrane</keyword>
<proteinExistence type="inferred from homology"/>
<comment type="subcellular location">
    <subcellularLocation>
        <location evidence="10">Endomembrane system</location>
        <topology evidence="10">Single-pass type II membrane protein</topology>
    </subcellularLocation>
    <subcellularLocation>
        <location evidence="11">Golgi apparatus</location>
        <location evidence="11">Golgi stack membrane</location>
        <topology evidence="11">Single-pass type II membrane protein</topology>
    </subcellularLocation>
</comment>